<dbReference type="GO" id="GO:0016620">
    <property type="term" value="F:oxidoreductase activity, acting on the aldehyde or oxo group of donors, NAD or NADP as acceptor"/>
    <property type="evidence" value="ECO:0007669"/>
    <property type="project" value="InterPro"/>
</dbReference>
<comment type="caution">
    <text evidence="2">The sequence shown here is derived from an EMBL/GenBank/DDBJ whole genome shotgun (WGS) entry which is preliminary data.</text>
</comment>
<reference evidence="2" key="1">
    <citation type="submission" date="2019-08" db="EMBL/GenBank/DDBJ databases">
        <authorList>
            <person name="Kucharzyk K."/>
            <person name="Murdoch R.W."/>
            <person name="Higgins S."/>
            <person name="Loffler F."/>
        </authorList>
    </citation>
    <scope>NUCLEOTIDE SEQUENCE</scope>
</reference>
<dbReference type="Gene3D" id="3.40.309.10">
    <property type="entry name" value="Aldehyde Dehydrogenase, Chain A, domain 2"/>
    <property type="match status" value="1"/>
</dbReference>
<feature type="domain" description="Aldehyde dehydrogenase" evidence="1">
    <location>
        <begin position="1"/>
        <end position="217"/>
    </location>
</feature>
<sequence length="260" mass="28263">MMNHEKIKLLVATGGPGVVKSVLSTGKKAIGAGAGNPPVVVDETADIEQAAKDIINGCSFDNNLPCIAEKEVIAVDQIADYLIFNMKQNGAYEVTDIEVMYQLVKLVLDEKQKIKTEFVGKSAKYILSKMGIEVSDDVKVIIMETRKDHPFVQTELMMPILPIVRVKDVDEAIDIACEVEHGNRHTAMMHSKNVDKLTKMAKLIQTTIFVKNGPSYAGIGVGGEGHTTFTIAGPTGEGLTSAKTFTRKRRCVLVGGFNIK</sequence>
<evidence type="ECO:0000259" key="1">
    <source>
        <dbReference type="Pfam" id="PF00171"/>
    </source>
</evidence>
<dbReference type="SUPFAM" id="SSF53720">
    <property type="entry name" value="ALDH-like"/>
    <property type="match status" value="1"/>
</dbReference>
<protein>
    <submittedName>
        <fullName evidence="2">Succinate-semialdehyde dehydrogenase (Acetylating)</fullName>
        <ecNumber evidence="2">1.2.1.76</ecNumber>
    </submittedName>
</protein>
<keyword evidence="2" id="KW-0560">Oxidoreductase</keyword>
<dbReference type="InterPro" id="IPR016163">
    <property type="entry name" value="Ald_DH_C"/>
</dbReference>
<proteinExistence type="predicted"/>
<dbReference type="PANTHER" id="PTHR11699">
    <property type="entry name" value="ALDEHYDE DEHYDROGENASE-RELATED"/>
    <property type="match status" value="1"/>
</dbReference>
<dbReference type="AlphaFoldDB" id="A0A645D8W0"/>
<dbReference type="InterPro" id="IPR016161">
    <property type="entry name" value="Ald_DH/histidinol_DH"/>
</dbReference>
<gene>
    <name evidence="2" type="primary">sucD_23</name>
    <name evidence="2" type="ORF">SDC9_132569</name>
</gene>
<accession>A0A645D8W0</accession>
<dbReference type="NCBIfam" id="NF011927">
    <property type="entry name" value="PRK15398.1"/>
    <property type="match status" value="1"/>
</dbReference>
<dbReference type="InterPro" id="IPR015590">
    <property type="entry name" value="Aldehyde_DH_dom"/>
</dbReference>
<dbReference type="Pfam" id="PF00171">
    <property type="entry name" value="Aldedh"/>
    <property type="match status" value="1"/>
</dbReference>
<dbReference type="EMBL" id="VSSQ01033779">
    <property type="protein sequence ID" value="MPM85488.1"/>
    <property type="molecule type" value="Genomic_DNA"/>
</dbReference>
<dbReference type="Gene3D" id="3.40.605.10">
    <property type="entry name" value="Aldehyde Dehydrogenase, Chain A, domain 1"/>
    <property type="match status" value="1"/>
</dbReference>
<name>A0A645D8W0_9ZZZZ</name>
<dbReference type="InterPro" id="IPR016162">
    <property type="entry name" value="Ald_DH_N"/>
</dbReference>
<dbReference type="EC" id="1.2.1.76" evidence="2"/>
<evidence type="ECO:0000313" key="2">
    <source>
        <dbReference type="EMBL" id="MPM85488.1"/>
    </source>
</evidence>
<organism evidence="2">
    <name type="scientific">bioreactor metagenome</name>
    <dbReference type="NCBI Taxonomy" id="1076179"/>
    <lineage>
        <taxon>unclassified sequences</taxon>
        <taxon>metagenomes</taxon>
        <taxon>ecological metagenomes</taxon>
    </lineage>
</organism>